<sequence length="531" mass="57333">MKTQFQYYLSHLRQDISASVVVFLVALPLCLGIALASGAPLFSGIISGIVGGVIVSWLSGSHLSVSGPAAGLTVIVFTAIETLGGFHAFLLSLVIAGILQFFLGVFRAGSIAAFFPASVIKGMLAAIGMILIIKQIPHATGYDASFVGDESYMQETAHSSFLELFQSLHGVSHGATMISLVALIILVIWESRWIRENSLLRLIPGPLLAVAWGVSFNQWALLNAPEWSLTLKQLVSLPELGSTRNFVHQLQLPDFSAFSNPKIYSIAITLAIVASLETLLSVEAVDKLDPHKRDTPTNLELRAQGLGNIISGLLGGLPITAVIVRSAANINAGGQTRLASFFHGVLLVVSVMFFAQYLNAIPLACLAAILLQTGYKLAKPMMFINMYRNGLSQFVPFTITVVAILMTDLLEGIAIGMACGIFFVLWSDFHSAMTLTKHGSHCLLRLHKDVSFLNKALLRKHLASIDESSEFIIDGTRALFIDQDIVETIADFMVAARDRNIKVELQGFAIGSPLHQFSNGEEVTLAFSTGH</sequence>
<evidence type="ECO:0000313" key="8">
    <source>
        <dbReference type="Proteomes" id="UP000078476"/>
    </source>
</evidence>
<feature type="transmembrane region" description="Helical" evidence="5">
    <location>
        <begin position="16"/>
        <end position="35"/>
    </location>
</feature>
<evidence type="ECO:0000256" key="3">
    <source>
        <dbReference type="ARBA" id="ARBA00022989"/>
    </source>
</evidence>
<name>A0A177NIX0_9GAMM</name>
<dbReference type="InterPro" id="IPR001902">
    <property type="entry name" value="SLC26A/SulP_fam"/>
</dbReference>
<keyword evidence="4 5" id="KW-0472">Membrane</keyword>
<feature type="transmembrane region" description="Helical" evidence="5">
    <location>
        <begin position="113"/>
        <end position="133"/>
    </location>
</feature>
<reference evidence="7 8" key="1">
    <citation type="submission" date="2016-03" db="EMBL/GenBank/DDBJ databases">
        <authorList>
            <person name="Ploux O."/>
        </authorList>
    </citation>
    <scope>NUCLEOTIDE SEQUENCE [LARGE SCALE GENOMIC DNA]</scope>
    <source>
        <strain evidence="7 8">R-45370</strain>
    </source>
</reference>
<keyword evidence="8" id="KW-1185">Reference proteome</keyword>
<evidence type="ECO:0000256" key="2">
    <source>
        <dbReference type="ARBA" id="ARBA00022692"/>
    </source>
</evidence>
<dbReference type="PANTHER" id="PTHR11814">
    <property type="entry name" value="SULFATE TRANSPORTER"/>
    <property type="match status" value="1"/>
</dbReference>
<dbReference type="Pfam" id="PF00916">
    <property type="entry name" value="Sulfate_transp"/>
    <property type="match status" value="1"/>
</dbReference>
<accession>A0A177NIX0</accession>
<feature type="transmembrane region" description="Helical" evidence="5">
    <location>
        <begin position="306"/>
        <end position="328"/>
    </location>
</feature>
<feature type="transmembrane region" description="Helical" evidence="5">
    <location>
        <begin position="263"/>
        <end position="285"/>
    </location>
</feature>
<organism evidence="7 8">
    <name type="scientific">Methylomonas lenta</name>
    <dbReference type="NCBI Taxonomy" id="980561"/>
    <lineage>
        <taxon>Bacteria</taxon>
        <taxon>Pseudomonadati</taxon>
        <taxon>Pseudomonadota</taxon>
        <taxon>Gammaproteobacteria</taxon>
        <taxon>Methylococcales</taxon>
        <taxon>Methylococcaceae</taxon>
        <taxon>Methylomonas</taxon>
    </lineage>
</organism>
<feature type="transmembrane region" description="Helical" evidence="5">
    <location>
        <begin position="394"/>
        <end position="426"/>
    </location>
</feature>
<evidence type="ECO:0000256" key="1">
    <source>
        <dbReference type="ARBA" id="ARBA00004141"/>
    </source>
</evidence>
<feature type="transmembrane region" description="Helical" evidence="5">
    <location>
        <begin position="170"/>
        <end position="189"/>
    </location>
</feature>
<keyword evidence="3 5" id="KW-1133">Transmembrane helix</keyword>
<dbReference type="RefSeq" id="WP_066980335.1">
    <property type="nucleotide sequence ID" value="NZ_LUUI01000091.1"/>
</dbReference>
<dbReference type="GO" id="GO:0055085">
    <property type="term" value="P:transmembrane transport"/>
    <property type="evidence" value="ECO:0007669"/>
    <property type="project" value="InterPro"/>
</dbReference>
<comment type="caution">
    <text evidence="7">The sequence shown here is derived from an EMBL/GenBank/DDBJ whole genome shotgun (WGS) entry which is preliminary data.</text>
</comment>
<dbReference type="STRING" id="980561.A1359_00125"/>
<gene>
    <name evidence="7" type="ORF">A1359_00125</name>
</gene>
<dbReference type="EMBL" id="LUUI01000091">
    <property type="protein sequence ID" value="OAI17000.1"/>
    <property type="molecule type" value="Genomic_DNA"/>
</dbReference>
<protein>
    <recommendedName>
        <fullName evidence="6">SLC26A/SulP transporter domain-containing protein</fullName>
    </recommendedName>
</protein>
<dbReference type="AlphaFoldDB" id="A0A177NIX0"/>
<keyword evidence="2 5" id="KW-0812">Transmembrane</keyword>
<dbReference type="Proteomes" id="UP000078476">
    <property type="component" value="Unassembled WGS sequence"/>
</dbReference>
<dbReference type="InterPro" id="IPR011547">
    <property type="entry name" value="SLC26A/SulP_dom"/>
</dbReference>
<evidence type="ECO:0000256" key="4">
    <source>
        <dbReference type="ARBA" id="ARBA00023136"/>
    </source>
</evidence>
<feature type="domain" description="SLC26A/SulP transporter" evidence="6">
    <location>
        <begin position="12"/>
        <end position="390"/>
    </location>
</feature>
<dbReference type="OrthoDB" id="9769739at2"/>
<evidence type="ECO:0000256" key="5">
    <source>
        <dbReference type="SAM" id="Phobius"/>
    </source>
</evidence>
<dbReference type="GO" id="GO:0016020">
    <property type="term" value="C:membrane"/>
    <property type="evidence" value="ECO:0007669"/>
    <property type="project" value="UniProtKB-SubCell"/>
</dbReference>
<evidence type="ECO:0000313" key="7">
    <source>
        <dbReference type="EMBL" id="OAI17000.1"/>
    </source>
</evidence>
<proteinExistence type="predicted"/>
<evidence type="ECO:0000259" key="6">
    <source>
        <dbReference type="Pfam" id="PF00916"/>
    </source>
</evidence>
<feature type="transmembrane region" description="Helical" evidence="5">
    <location>
        <begin position="340"/>
        <end position="373"/>
    </location>
</feature>
<comment type="subcellular location">
    <subcellularLocation>
        <location evidence="1">Membrane</location>
        <topology evidence="1">Multi-pass membrane protein</topology>
    </subcellularLocation>
</comment>
<feature type="transmembrane region" description="Helical" evidence="5">
    <location>
        <begin position="201"/>
        <end position="221"/>
    </location>
</feature>
<feature type="transmembrane region" description="Helical" evidence="5">
    <location>
        <begin position="86"/>
        <end position="106"/>
    </location>
</feature>